<evidence type="ECO:0000313" key="1">
    <source>
        <dbReference type="EMBL" id="GAA4203267.1"/>
    </source>
</evidence>
<protein>
    <submittedName>
        <fullName evidence="1">Uncharacterized protein</fullName>
    </submittedName>
</protein>
<gene>
    <name evidence="1" type="ORF">GCM10022289_19240</name>
</gene>
<organism evidence="1 2">
    <name type="scientific">Pedobacter jeongneungensis</name>
    <dbReference type="NCBI Taxonomy" id="947309"/>
    <lineage>
        <taxon>Bacteria</taxon>
        <taxon>Pseudomonadati</taxon>
        <taxon>Bacteroidota</taxon>
        <taxon>Sphingobacteriia</taxon>
        <taxon>Sphingobacteriales</taxon>
        <taxon>Sphingobacteriaceae</taxon>
        <taxon>Pedobacter</taxon>
    </lineage>
</organism>
<keyword evidence="2" id="KW-1185">Reference proteome</keyword>
<proteinExistence type="predicted"/>
<accession>A0ABP8BCT5</accession>
<dbReference type="EMBL" id="BAABBY010000004">
    <property type="protein sequence ID" value="GAA4203267.1"/>
    <property type="molecule type" value="Genomic_DNA"/>
</dbReference>
<comment type="caution">
    <text evidence="1">The sequence shown here is derived from an EMBL/GenBank/DDBJ whole genome shotgun (WGS) entry which is preliminary data.</text>
</comment>
<evidence type="ECO:0000313" key="2">
    <source>
        <dbReference type="Proteomes" id="UP001501772"/>
    </source>
</evidence>
<dbReference type="Proteomes" id="UP001501772">
    <property type="component" value="Unassembled WGS sequence"/>
</dbReference>
<name>A0ABP8BCT5_9SPHI</name>
<sequence>MKTMGLLIDIDPDGLELLSDQRELFHRSVHARILVEQRNLFPGQYFSRQLTDAPAVGLLLQSRQPLIYLRINPHPDQAV</sequence>
<reference evidence="2" key="1">
    <citation type="journal article" date="2019" name="Int. J. Syst. Evol. Microbiol.">
        <title>The Global Catalogue of Microorganisms (GCM) 10K type strain sequencing project: providing services to taxonomists for standard genome sequencing and annotation.</title>
        <authorList>
            <consortium name="The Broad Institute Genomics Platform"/>
            <consortium name="The Broad Institute Genome Sequencing Center for Infectious Disease"/>
            <person name="Wu L."/>
            <person name="Ma J."/>
        </authorList>
    </citation>
    <scope>NUCLEOTIDE SEQUENCE [LARGE SCALE GENOMIC DNA]</scope>
    <source>
        <strain evidence="2">JCM 17626</strain>
    </source>
</reference>